<keyword evidence="3" id="KW-1185">Reference proteome</keyword>
<accession>A0A1F2P6I0</accession>
<organism evidence="2 3">
    <name type="scientific">Candidatus Syntropharchaeum butanivorans</name>
    <dbReference type="NCBI Taxonomy" id="1839936"/>
    <lineage>
        <taxon>Archaea</taxon>
        <taxon>Methanobacteriati</taxon>
        <taxon>Methanobacteriota</taxon>
        <taxon>Stenosarchaea group</taxon>
        <taxon>Methanomicrobia</taxon>
        <taxon>Methanosarcinales</taxon>
        <taxon>ANME-2 cluster</taxon>
        <taxon>Candidatus Syntropharchaeum</taxon>
    </lineage>
</organism>
<gene>
    <name evidence="2" type="ORF">SBU_000559</name>
</gene>
<proteinExistence type="predicted"/>
<keyword evidence="1" id="KW-0472">Membrane</keyword>
<sequence length="120" mass="13043">MKHASTLRRYLTISILRPVSSYASLMIPASISSPGSTPPLGIRYTPGGCIGFLITAILSPFSMINVTSCALLWCILSRMRLNSSLSISNLSLMTFGTPYFLSTSLRISSVMYIVFPQTSP</sequence>
<dbReference type="STRING" id="1839936.SBU_000559"/>
<keyword evidence="1" id="KW-1133">Transmembrane helix</keyword>
<dbReference type="AlphaFoldDB" id="A0A1F2P6I0"/>
<reference evidence="2" key="1">
    <citation type="submission" date="2016-05" db="EMBL/GenBank/DDBJ databases">
        <title>Microbial consortia oxidize butane by reversing methanogenesis.</title>
        <authorList>
            <person name="Laso-Perez R."/>
            <person name="Richter M."/>
            <person name="Wegener G."/>
            <person name="Musat F."/>
        </authorList>
    </citation>
    <scope>NUCLEOTIDE SEQUENCE [LARGE SCALE GENOMIC DNA]</scope>
    <source>
        <strain evidence="2">BOX1</strain>
    </source>
</reference>
<protein>
    <submittedName>
        <fullName evidence="2">Membrane protein</fullName>
    </submittedName>
</protein>
<feature type="transmembrane region" description="Helical" evidence="1">
    <location>
        <begin position="12"/>
        <end position="31"/>
    </location>
</feature>
<dbReference type="Proteomes" id="UP000185779">
    <property type="component" value="Unassembled WGS sequence"/>
</dbReference>
<evidence type="ECO:0000256" key="1">
    <source>
        <dbReference type="SAM" id="Phobius"/>
    </source>
</evidence>
<dbReference type="EMBL" id="LYOR01000002">
    <property type="protein sequence ID" value="OFV66592.1"/>
    <property type="molecule type" value="Genomic_DNA"/>
</dbReference>
<feature type="transmembrane region" description="Helical" evidence="1">
    <location>
        <begin position="51"/>
        <end position="76"/>
    </location>
</feature>
<comment type="caution">
    <text evidence="2">The sequence shown here is derived from an EMBL/GenBank/DDBJ whole genome shotgun (WGS) entry which is preliminary data.</text>
</comment>
<name>A0A1F2P6I0_9EURY</name>
<keyword evidence="1" id="KW-0812">Transmembrane</keyword>
<evidence type="ECO:0000313" key="2">
    <source>
        <dbReference type="EMBL" id="OFV66592.1"/>
    </source>
</evidence>
<evidence type="ECO:0000313" key="3">
    <source>
        <dbReference type="Proteomes" id="UP000185779"/>
    </source>
</evidence>